<keyword evidence="1" id="KW-1133">Transmembrane helix</keyword>
<keyword evidence="1" id="KW-0472">Membrane</keyword>
<proteinExistence type="predicted"/>
<gene>
    <name evidence="2" type="ORF">J2S15_003227</name>
</gene>
<evidence type="ECO:0008006" key="4">
    <source>
        <dbReference type="Google" id="ProtNLM"/>
    </source>
</evidence>
<keyword evidence="1" id="KW-0812">Transmembrane</keyword>
<evidence type="ECO:0000256" key="1">
    <source>
        <dbReference type="SAM" id="Phobius"/>
    </source>
</evidence>
<dbReference type="Proteomes" id="UP001230220">
    <property type="component" value="Unassembled WGS sequence"/>
</dbReference>
<evidence type="ECO:0000313" key="2">
    <source>
        <dbReference type="EMBL" id="MDQ0362473.1"/>
    </source>
</evidence>
<accession>A0ABU0E6E6</accession>
<feature type="transmembrane region" description="Helical" evidence="1">
    <location>
        <begin position="29"/>
        <end position="51"/>
    </location>
</feature>
<evidence type="ECO:0000313" key="3">
    <source>
        <dbReference type="Proteomes" id="UP001230220"/>
    </source>
</evidence>
<sequence length="127" mass="14576">MKNSYNYACVEDYKQKIVIPIIALEFEGWLPFLACTVGTIAGTIVFGIPLALLLGNIMFFLSFTLSFVGMMIFSHFSSERDEETGRTSIEKFYYTRIRKLKCIYGSDGREHYLSKKVKGVVYMHACR</sequence>
<protein>
    <recommendedName>
        <fullName evidence="4">Conjugal transfer protein</fullName>
    </recommendedName>
</protein>
<feature type="transmembrane region" description="Helical" evidence="1">
    <location>
        <begin position="57"/>
        <end position="76"/>
    </location>
</feature>
<organism evidence="2 3">
    <name type="scientific">Breznakia pachnodae</name>
    <dbReference type="NCBI Taxonomy" id="265178"/>
    <lineage>
        <taxon>Bacteria</taxon>
        <taxon>Bacillati</taxon>
        <taxon>Bacillota</taxon>
        <taxon>Erysipelotrichia</taxon>
        <taxon>Erysipelotrichales</taxon>
        <taxon>Erysipelotrichaceae</taxon>
        <taxon>Breznakia</taxon>
    </lineage>
</organism>
<dbReference type="RefSeq" id="WP_307410128.1">
    <property type="nucleotide sequence ID" value="NZ_JAUSUR010000007.1"/>
</dbReference>
<reference evidence="2 3" key="1">
    <citation type="submission" date="2023-07" db="EMBL/GenBank/DDBJ databases">
        <title>Genomic Encyclopedia of Type Strains, Phase IV (KMG-IV): sequencing the most valuable type-strain genomes for metagenomic binning, comparative biology and taxonomic classification.</title>
        <authorList>
            <person name="Goeker M."/>
        </authorList>
    </citation>
    <scope>NUCLEOTIDE SEQUENCE [LARGE SCALE GENOMIC DNA]</scope>
    <source>
        <strain evidence="2 3">DSM 16784</strain>
    </source>
</reference>
<keyword evidence="3" id="KW-1185">Reference proteome</keyword>
<comment type="caution">
    <text evidence="2">The sequence shown here is derived from an EMBL/GenBank/DDBJ whole genome shotgun (WGS) entry which is preliminary data.</text>
</comment>
<name>A0ABU0E6E6_9FIRM</name>
<dbReference type="EMBL" id="JAUSUR010000007">
    <property type="protein sequence ID" value="MDQ0362473.1"/>
    <property type="molecule type" value="Genomic_DNA"/>
</dbReference>